<organism evidence="1 2">
    <name type="scientific">Acetobacter pasteurianus</name>
    <name type="common">Acetobacter turbidans</name>
    <dbReference type="NCBI Taxonomy" id="438"/>
    <lineage>
        <taxon>Bacteria</taxon>
        <taxon>Pseudomonadati</taxon>
        <taxon>Pseudomonadota</taxon>
        <taxon>Alphaproteobacteria</taxon>
        <taxon>Acetobacterales</taxon>
        <taxon>Acetobacteraceae</taxon>
        <taxon>Acetobacter</taxon>
    </lineage>
</organism>
<evidence type="ECO:0000313" key="2">
    <source>
        <dbReference type="Proteomes" id="UP000093796"/>
    </source>
</evidence>
<sequence length="98" mass="11174">MRKSRSISDRKFRTNVMDACAYSMTITGVLRRVYGQMRHGTEILARAAKVTPRTAKNWMDGANGPRGAELIRLMQECEELRLEINRIVEEGKCQKGSE</sequence>
<comment type="caution">
    <text evidence="1">The sequence shown here is derived from an EMBL/GenBank/DDBJ whole genome shotgun (WGS) entry which is preliminary data.</text>
</comment>
<gene>
    <name evidence="1" type="ORF">SRCM100623_00945</name>
</gene>
<protein>
    <recommendedName>
        <fullName evidence="3">HTH cro/C1-type domain-containing protein</fullName>
    </recommendedName>
</protein>
<dbReference type="AlphaFoldDB" id="A0A1A0DC41"/>
<dbReference type="Proteomes" id="UP000093796">
    <property type="component" value="Unassembled WGS sequence"/>
</dbReference>
<dbReference type="EMBL" id="LYUD01000099">
    <property type="protein sequence ID" value="OAZ72406.1"/>
    <property type="molecule type" value="Genomic_DNA"/>
</dbReference>
<proteinExistence type="predicted"/>
<accession>A0A1A0DC41</accession>
<evidence type="ECO:0008006" key="3">
    <source>
        <dbReference type="Google" id="ProtNLM"/>
    </source>
</evidence>
<evidence type="ECO:0000313" key="1">
    <source>
        <dbReference type="EMBL" id="OAZ72406.1"/>
    </source>
</evidence>
<reference evidence="1 2" key="1">
    <citation type="submission" date="2016-05" db="EMBL/GenBank/DDBJ databases">
        <title>Genome sequencing of Acetobacter pasteurianus strain SRCM100623.</title>
        <authorList>
            <person name="Song Y.R."/>
        </authorList>
    </citation>
    <scope>NUCLEOTIDE SEQUENCE [LARGE SCALE GENOMIC DNA]</scope>
    <source>
        <strain evidence="1 2">SRCM100623</strain>
    </source>
</reference>
<name>A0A1A0DC41_ACEPA</name>
<dbReference type="PATRIC" id="fig|438.15.peg.1090"/>